<feature type="non-terminal residue" evidence="2">
    <location>
        <position position="97"/>
    </location>
</feature>
<evidence type="ECO:0000259" key="1">
    <source>
        <dbReference type="SMART" id="SM01097"/>
    </source>
</evidence>
<dbReference type="InterPro" id="IPR002474">
    <property type="entry name" value="CarbamoylP_synth_ssu_N"/>
</dbReference>
<dbReference type="SMART" id="SM01097">
    <property type="entry name" value="CPSase_sm_chain"/>
    <property type="match status" value="1"/>
</dbReference>
<protein>
    <submittedName>
        <fullName evidence="2">Small subunit of carbamoyl phosphate synthase</fullName>
    </submittedName>
</protein>
<evidence type="ECO:0000313" key="3">
    <source>
        <dbReference type="Proteomes" id="UP000076532"/>
    </source>
</evidence>
<dbReference type="EMBL" id="KV417732">
    <property type="protein sequence ID" value="KZP08038.1"/>
    <property type="molecule type" value="Genomic_DNA"/>
</dbReference>
<keyword evidence="3" id="KW-1185">Reference proteome</keyword>
<feature type="non-terminal residue" evidence="2">
    <location>
        <position position="1"/>
    </location>
</feature>
<dbReference type="Pfam" id="PF00988">
    <property type="entry name" value="CPSase_sm_chain"/>
    <property type="match status" value="1"/>
</dbReference>
<accession>A0A165WYT4</accession>
<dbReference type="OrthoDB" id="1924069at2759"/>
<dbReference type="SUPFAM" id="SSF52021">
    <property type="entry name" value="Carbamoyl phosphate synthetase, small subunit N-terminal domain"/>
    <property type="match status" value="1"/>
</dbReference>
<sequence>LELGDGTTYRGIGFGAEGKSVAGECVFQTGMVGYTESLTDPSYEGQILVLTYPLIGNYGVPARPDASADDIKIPAEFESSRVHIAALIVGSYSEDYS</sequence>
<proteinExistence type="predicted"/>
<dbReference type="STRING" id="436010.A0A165WYT4"/>
<dbReference type="AlphaFoldDB" id="A0A165WYT4"/>
<organism evidence="2 3">
    <name type="scientific">Athelia psychrophila</name>
    <dbReference type="NCBI Taxonomy" id="1759441"/>
    <lineage>
        <taxon>Eukaryota</taxon>
        <taxon>Fungi</taxon>
        <taxon>Dikarya</taxon>
        <taxon>Basidiomycota</taxon>
        <taxon>Agaricomycotina</taxon>
        <taxon>Agaricomycetes</taxon>
        <taxon>Agaricomycetidae</taxon>
        <taxon>Atheliales</taxon>
        <taxon>Atheliaceae</taxon>
        <taxon>Athelia</taxon>
    </lineage>
</organism>
<name>A0A165WYT4_9AGAM</name>
<evidence type="ECO:0000313" key="2">
    <source>
        <dbReference type="EMBL" id="KZP08038.1"/>
    </source>
</evidence>
<feature type="domain" description="Carbamoyl-phosphate synthase small subunit N-terminal" evidence="1">
    <location>
        <begin position="1"/>
        <end position="97"/>
    </location>
</feature>
<dbReference type="Proteomes" id="UP000076532">
    <property type="component" value="Unassembled WGS sequence"/>
</dbReference>
<gene>
    <name evidence="2" type="ORF">FIBSPDRAFT_660458</name>
</gene>
<reference evidence="2 3" key="1">
    <citation type="journal article" date="2016" name="Mol. Biol. Evol.">
        <title>Comparative Genomics of Early-Diverging Mushroom-Forming Fungi Provides Insights into the Origins of Lignocellulose Decay Capabilities.</title>
        <authorList>
            <person name="Nagy L.G."/>
            <person name="Riley R."/>
            <person name="Tritt A."/>
            <person name="Adam C."/>
            <person name="Daum C."/>
            <person name="Floudas D."/>
            <person name="Sun H."/>
            <person name="Yadav J.S."/>
            <person name="Pangilinan J."/>
            <person name="Larsson K.H."/>
            <person name="Matsuura K."/>
            <person name="Barry K."/>
            <person name="Labutti K."/>
            <person name="Kuo R."/>
            <person name="Ohm R.A."/>
            <person name="Bhattacharya S.S."/>
            <person name="Shirouzu T."/>
            <person name="Yoshinaga Y."/>
            <person name="Martin F.M."/>
            <person name="Grigoriev I.V."/>
            <person name="Hibbett D.S."/>
        </authorList>
    </citation>
    <scope>NUCLEOTIDE SEQUENCE [LARGE SCALE GENOMIC DNA]</scope>
    <source>
        <strain evidence="2 3">CBS 109695</strain>
    </source>
</reference>
<dbReference type="Gene3D" id="3.50.30.20">
    <property type="entry name" value="Carbamoyl-phosphate synthase small subunit, N-terminal domain"/>
    <property type="match status" value="1"/>
</dbReference>
<dbReference type="InterPro" id="IPR036480">
    <property type="entry name" value="CarbP_synth_ssu_N_sf"/>
</dbReference>